<feature type="region of interest" description="Disordered" evidence="3">
    <location>
        <begin position="163"/>
        <end position="191"/>
    </location>
</feature>
<reference evidence="6" key="1">
    <citation type="submission" date="2019-11" db="UniProtKB">
        <authorList>
            <consortium name="WormBaseParasite"/>
        </authorList>
    </citation>
    <scope>IDENTIFICATION</scope>
</reference>
<evidence type="ECO:0000259" key="5">
    <source>
        <dbReference type="Pfam" id="PF00452"/>
    </source>
</evidence>
<keyword evidence="4" id="KW-0812">Transmembrane</keyword>
<protein>
    <submittedName>
        <fullName evidence="6">BCL domain-containing protein</fullName>
    </submittedName>
</protein>
<feature type="compositionally biased region" description="Low complexity" evidence="3">
    <location>
        <begin position="23"/>
        <end position="36"/>
    </location>
</feature>
<dbReference type="InterPro" id="IPR002475">
    <property type="entry name" value="Bcl2-like"/>
</dbReference>
<dbReference type="GO" id="GO:0001836">
    <property type="term" value="P:release of cytochrome c from mitochondria"/>
    <property type="evidence" value="ECO:0007669"/>
    <property type="project" value="TreeGrafter"/>
</dbReference>
<dbReference type="Gene3D" id="1.10.437.10">
    <property type="entry name" value="Blc2-like"/>
    <property type="match status" value="1"/>
</dbReference>
<dbReference type="PANTHER" id="PTHR11256:SF50">
    <property type="entry name" value="APOPTOSIS REGULATOR CED-9"/>
    <property type="match status" value="1"/>
</dbReference>
<evidence type="ECO:0000256" key="1">
    <source>
        <dbReference type="ARBA" id="ARBA00009458"/>
    </source>
</evidence>
<name>A0A5K3F294_MESCO</name>
<feature type="compositionally biased region" description="Polar residues" evidence="3">
    <location>
        <begin position="321"/>
        <end position="337"/>
    </location>
</feature>
<sequence length="451" mass="49968">MSGISKMLDVCESSQVNCTGKDSGSWSSSSGYSSSSATLNVMRQTRSPSPPLFDQCPQSLPRTRLMKCLSEERDLASLKSMDALLREKSTRRTFQLLSSLVESRVPTDWIEPLLDYRQRSATKSSVMEEEPRDKDGDAGENRWQAMLRHNDEFHAMDILPDDLAGPRVQASPPPPPHSKINSAPVPDSISAETKAAAQKLINSFEKRYAEKFDSLVSDALRVYNGPVASTSSPSTSENDCETDLSSAIEQQRKSLNTARSQYMSILNSLFAQQINWGRIVAMLSFLRALCEVLESSRSSACGSSRAGSQQWNPSDRETSPESRQSSMEPQKTSQSPPRSHDQTDFVPAGVNLVPPVTPDFESDGPSPAADKLDRRVMHYLIWTTEFIHKESRLAEWIEAHDNWEGLIAFAASPEESLKSQFATILVGISAILLGPLGLAAALRFFLRRFWS</sequence>
<evidence type="ECO:0000256" key="3">
    <source>
        <dbReference type="SAM" id="MobiDB-lite"/>
    </source>
</evidence>
<feature type="region of interest" description="Disordered" evidence="3">
    <location>
        <begin position="227"/>
        <end position="247"/>
    </location>
</feature>
<dbReference type="InterPro" id="IPR036834">
    <property type="entry name" value="Bcl-2-like_sf"/>
</dbReference>
<keyword evidence="4" id="KW-0472">Membrane</keyword>
<dbReference type="SUPFAM" id="SSF56854">
    <property type="entry name" value="Bcl-2 inhibitors of programmed cell death"/>
    <property type="match status" value="1"/>
</dbReference>
<dbReference type="PANTHER" id="PTHR11256">
    <property type="entry name" value="BCL-2 RELATED"/>
    <property type="match status" value="1"/>
</dbReference>
<dbReference type="GO" id="GO:0008630">
    <property type="term" value="P:intrinsic apoptotic signaling pathway in response to DNA damage"/>
    <property type="evidence" value="ECO:0007669"/>
    <property type="project" value="TreeGrafter"/>
</dbReference>
<feature type="region of interest" description="Disordered" evidence="3">
    <location>
        <begin position="299"/>
        <end position="348"/>
    </location>
</feature>
<dbReference type="InterPro" id="IPR046371">
    <property type="entry name" value="Bcl-2_BH1-3"/>
</dbReference>
<dbReference type="GO" id="GO:0097192">
    <property type="term" value="P:extrinsic apoptotic signaling pathway in absence of ligand"/>
    <property type="evidence" value="ECO:0007669"/>
    <property type="project" value="TreeGrafter"/>
</dbReference>
<keyword evidence="4" id="KW-1133">Transmembrane helix</keyword>
<feature type="region of interest" description="Disordered" evidence="3">
    <location>
        <begin position="17"/>
        <end position="38"/>
    </location>
</feature>
<evidence type="ECO:0000313" key="6">
    <source>
        <dbReference type="WBParaSite" id="MCU_004342-RB"/>
    </source>
</evidence>
<dbReference type="AlphaFoldDB" id="A0A5K3F294"/>
<dbReference type="Pfam" id="PF00452">
    <property type="entry name" value="Bcl-2"/>
    <property type="match status" value="1"/>
</dbReference>
<feature type="transmembrane region" description="Helical" evidence="4">
    <location>
        <begin position="421"/>
        <end position="446"/>
    </location>
</feature>
<proteinExistence type="inferred from homology"/>
<comment type="similarity">
    <text evidence="1">Belongs to the Bcl-2 family.</text>
</comment>
<dbReference type="PROSITE" id="PS50062">
    <property type="entry name" value="BCL2_FAMILY"/>
    <property type="match status" value="1"/>
</dbReference>
<dbReference type="InterPro" id="IPR026298">
    <property type="entry name" value="Bcl-2_fam"/>
</dbReference>
<evidence type="ECO:0000256" key="2">
    <source>
        <dbReference type="ARBA" id="ARBA00022703"/>
    </source>
</evidence>
<dbReference type="GO" id="GO:0042981">
    <property type="term" value="P:regulation of apoptotic process"/>
    <property type="evidence" value="ECO:0007669"/>
    <property type="project" value="InterPro"/>
</dbReference>
<evidence type="ECO:0000256" key="4">
    <source>
        <dbReference type="SAM" id="Phobius"/>
    </source>
</evidence>
<dbReference type="WBParaSite" id="MCU_004342-RB">
    <property type="protein sequence ID" value="MCU_004342-RB"/>
    <property type="gene ID" value="MCU_004342"/>
</dbReference>
<feature type="domain" description="Bcl-2 Bcl-2 homology region 1-3" evidence="5">
    <location>
        <begin position="237"/>
        <end position="297"/>
    </location>
</feature>
<keyword evidence="2" id="KW-0053">Apoptosis</keyword>
<organism evidence="6">
    <name type="scientific">Mesocestoides corti</name>
    <name type="common">Flatworm</name>
    <dbReference type="NCBI Taxonomy" id="53468"/>
    <lineage>
        <taxon>Eukaryota</taxon>
        <taxon>Metazoa</taxon>
        <taxon>Spiralia</taxon>
        <taxon>Lophotrochozoa</taxon>
        <taxon>Platyhelminthes</taxon>
        <taxon>Cestoda</taxon>
        <taxon>Eucestoda</taxon>
        <taxon>Cyclophyllidea</taxon>
        <taxon>Mesocestoididae</taxon>
        <taxon>Mesocestoides</taxon>
    </lineage>
</organism>
<dbReference type="GO" id="GO:0005741">
    <property type="term" value="C:mitochondrial outer membrane"/>
    <property type="evidence" value="ECO:0007669"/>
    <property type="project" value="TreeGrafter"/>
</dbReference>
<feature type="compositionally biased region" description="Low complexity" evidence="3">
    <location>
        <begin position="299"/>
        <end position="308"/>
    </location>
</feature>
<dbReference type="GO" id="GO:0051400">
    <property type="term" value="F:BH domain binding"/>
    <property type="evidence" value="ECO:0007669"/>
    <property type="project" value="TreeGrafter"/>
</dbReference>
<accession>A0A5K3F294</accession>